<comment type="caution">
    <text evidence="1">The sequence shown here is derived from an EMBL/GenBank/DDBJ whole genome shotgun (WGS) entry which is preliminary data.</text>
</comment>
<dbReference type="AlphaFoldDB" id="A0A316TZ75"/>
<gene>
    <name evidence="1" type="ORF">DDZ15_00730</name>
</gene>
<reference evidence="1 2" key="1">
    <citation type="submission" date="2018-05" db="EMBL/GenBank/DDBJ databases">
        <title>Rhodohalobacter halophilus gen. nov., sp. nov., a moderately halophilic member of the family Balneolaceae.</title>
        <authorList>
            <person name="Liu Z.-W."/>
        </authorList>
    </citation>
    <scope>NUCLEOTIDE SEQUENCE [LARGE SCALE GENOMIC DNA]</scope>
    <source>
        <strain evidence="1 2">8A47</strain>
    </source>
</reference>
<dbReference type="EMBL" id="QGGB01000001">
    <property type="protein sequence ID" value="PWN08272.1"/>
    <property type="molecule type" value="Genomic_DNA"/>
</dbReference>
<protein>
    <submittedName>
        <fullName evidence="1">Uncharacterized protein</fullName>
    </submittedName>
</protein>
<name>A0A316TZ75_9BACT</name>
<keyword evidence="2" id="KW-1185">Reference proteome</keyword>
<proteinExistence type="predicted"/>
<evidence type="ECO:0000313" key="1">
    <source>
        <dbReference type="EMBL" id="PWN08272.1"/>
    </source>
</evidence>
<dbReference type="OrthoDB" id="1116368at2"/>
<evidence type="ECO:0000313" key="2">
    <source>
        <dbReference type="Proteomes" id="UP000245533"/>
    </source>
</evidence>
<sequence>MRTIEPDRIRDGSYWFENPQGTRYFFAPNAIGLKQGAGYYQNTWILLNNANVGITDNVSIGAGLVPLFLFGQSSFPFWILPKVSIPITHGKFYAGGGALIGGVVGEDTDGGFGLFYGNTTIGNRDKNLTIGFGYGFGGGEISDTPLVNVSGLIRTNRTFQLLGEIYFLPGIEGSGFGIFGGRWAPENFALDFGLARPLSAVDIVGVPWLSVTIPFGNR</sequence>
<dbReference type="Proteomes" id="UP000245533">
    <property type="component" value="Unassembled WGS sequence"/>
</dbReference>
<accession>A0A316TZ75</accession>
<organism evidence="1 2">
    <name type="scientific">Rhodohalobacter mucosus</name>
    <dbReference type="NCBI Taxonomy" id="2079485"/>
    <lineage>
        <taxon>Bacteria</taxon>
        <taxon>Pseudomonadati</taxon>
        <taxon>Balneolota</taxon>
        <taxon>Balneolia</taxon>
        <taxon>Balneolales</taxon>
        <taxon>Balneolaceae</taxon>
        <taxon>Rhodohalobacter</taxon>
    </lineage>
</organism>